<accession>R7YSQ5</accession>
<evidence type="ECO:0000256" key="1">
    <source>
        <dbReference type="ARBA" id="ARBA00022833"/>
    </source>
</evidence>
<evidence type="ECO:0000256" key="3">
    <source>
        <dbReference type="ARBA" id="ARBA00023125"/>
    </source>
</evidence>
<dbReference type="InterPro" id="IPR007219">
    <property type="entry name" value="XnlR_reg_dom"/>
</dbReference>
<protein>
    <recommendedName>
        <fullName evidence="7">FAD-binding PCMH-type domain-containing protein</fullName>
    </recommendedName>
</protein>
<dbReference type="GO" id="GO:0008270">
    <property type="term" value="F:zinc ion binding"/>
    <property type="evidence" value="ECO:0007669"/>
    <property type="project" value="InterPro"/>
</dbReference>
<evidence type="ECO:0000256" key="2">
    <source>
        <dbReference type="ARBA" id="ARBA00023015"/>
    </source>
</evidence>
<dbReference type="HOGENOM" id="CLU_275198_0_0_1"/>
<keyword evidence="5" id="KW-0539">Nucleus</keyword>
<feature type="region of interest" description="Disordered" evidence="6">
    <location>
        <begin position="522"/>
        <end position="583"/>
    </location>
</feature>
<dbReference type="GO" id="GO:0071949">
    <property type="term" value="F:FAD binding"/>
    <property type="evidence" value="ECO:0007669"/>
    <property type="project" value="InterPro"/>
</dbReference>
<feature type="domain" description="FAD-binding PCMH-type" evidence="7">
    <location>
        <begin position="35"/>
        <end position="213"/>
    </location>
</feature>
<dbReference type="InterPro" id="IPR016169">
    <property type="entry name" value="FAD-bd_PCMH_sub2"/>
</dbReference>
<feature type="region of interest" description="Disordered" evidence="6">
    <location>
        <begin position="1028"/>
        <end position="1061"/>
    </location>
</feature>
<dbReference type="Gene3D" id="3.40.462.20">
    <property type="match status" value="1"/>
</dbReference>
<reference evidence="9" key="1">
    <citation type="submission" date="2012-06" db="EMBL/GenBank/DDBJ databases">
        <title>The genome sequence of Coniosporium apollinis CBS 100218.</title>
        <authorList>
            <consortium name="The Broad Institute Genome Sequencing Platform"/>
            <person name="Cuomo C."/>
            <person name="Gorbushina A."/>
            <person name="Noack S."/>
            <person name="Walker B."/>
            <person name="Young S.K."/>
            <person name="Zeng Q."/>
            <person name="Gargeya S."/>
            <person name="Fitzgerald M."/>
            <person name="Haas B."/>
            <person name="Abouelleil A."/>
            <person name="Alvarado L."/>
            <person name="Arachchi H.M."/>
            <person name="Berlin A.M."/>
            <person name="Chapman S.B."/>
            <person name="Goldberg J."/>
            <person name="Griggs A."/>
            <person name="Gujja S."/>
            <person name="Hansen M."/>
            <person name="Howarth C."/>
            <person name="Imamovic A."/>
            <person name="Larimer J."/>
            <person name="McCowan C."/>
            <person name="Montmayeur A."/>
            <person name="Murphy C."/>
            <person name="Neiman D."/>
            <person name="Pearson M."/>
            <person name="Priest M."/>
            <person name="Roberts A."/>
            <person name="Saif S."/>
            <person name="Shea T."/>
            <person name="Sisk P."/>
            <person name="Sykes S."/>
            <person name="Wortman J."/>
            <person name="Nusbaum C."/>
            <person name="Birren B."/>
        </authorList>
    </citation>
    <scope>NUCLEOTIDE SEQUENCE [LARGE SCALE GENOMIC DNA]</scope>
    <source>
        <strain evidence="9">CBS 100218</strain>
    </source>
</reference>
<dbReference type="SMART" id="SM00906">
    <property type="entry name" value="Fungal_trans"/>
    <property type="match status" value="1"/>
</dbReference>
<dbReference type="PANTHER" id="PTHR47171:SF6">
    <property type="entry name" value="SPECIFIC TRANSCRIPTION FACTOR, PUTATIVE (AFU_ORTHOLOGUE AFUA_2G06130)-RELATED"/>
    <property type="match status" value="1"/>
</dbReference>
<organism evidence="8 9">
    <name type="scientific">Coniosporium apollinis (strain CBS 100218)</name>
    <name type="common">Rock-inhabiting black yeast</name>
    <dbReference type="NCBI Taxonomy" id="1168221"/>
    <lineage>
        <taxon>Eukaryota</taxon>
        <taxon>Fungi</taxon>
        <taxon>Dikarya</taxon>
        <taxon>Ascomycota</taxon>
        <taxon>Pezizomycotina</taxon>
        <taxon>Dothideomycetes</taxon>
        <taxon>Dothideomycetes incertae sedis</taxon>
        <taxon>Coniosporium</taxon>
    </lineage>
</organism>
<dbReference type="InterPro" id="IPR036318">
    <property type="entry name" value="FAD-bd_PCMH-like_sf"/>
</dbReference>
<evidence type="ECO:0000256" key="6">
    <source>
        <dbReference type="SAM" id="MobiDB-lite"/>
    </source>
</evidence>
<dbReference type="SUPFAM" id="SSF56176">
    <property type="entry name" value="FAD-binding/transporter-associated domain-like"/>
    <property type="match status" value="1"/>
</dbReference>
<dbReference type="STRING" id="1168221.R7YSQ5"/>
<dbReference type="PROSITE" id="PS51387">
    <property type="entry name" value="FAD_PCMH"/>
    <property type="match status" value="1"/>
</dbReference>
<dbReference type="Pfam" id="PF04082">
    <property type="entry name" value="Fungal_trans"/>
    <property type="match status" value="1"/>
</dbReference>
<keyword evidence="2" id="KW-0805">Transcription regulation</keyword>
<feature type="region of interest" description="Disordered" evidence="6">
    <location>
        <begin position="621"/>
        <end position="641"/>
    </location>
</feature>
<keyword evidence="9" id="KW-1185">Reference proteome</keyword>
<dbReference type="RefSeq" id="XP_007780176.1">
    <property type="nucleotide sequence ID" value="XM_007781986.1"/>
</dbReference>
<dbReference type="InterPro" id="IPR006094">
    <property type="entry name" value="Oxid_FAD_bind_N"/>
</dbReference>
<evidence type="ECO:0000313" key="8">
    <source>
        <dbReference type="EMBL" id="EON64859.1"/>
    </source>
</evidence>
<dbReference type="InterPro" id="IPR052073">
    <property type="entry name" value="Amide_Lactam_Regulators"/>
</dbReference>
<keyword evidence="4" id="KW-0804">Transcription</keyword>
<name>R7YSQ5_CONA1</name>
<evidence type="ECO:0000256" key="4">
    <source>
        <dbReference type="ARBA" id="ARBA00023163"/>
    </source>
</evidence>
<dbReference type="CDD" id="cd12148">
    <property type="entry name" value="fungal_TF_MHR"/>
    <property type="match status" value="1"/>
</dbReference>
<dbReference type="Gene3D" id="3.30.465.10">
    <property type="match status" value="2"/>
</dbReference>
<gene>
    <name evidence="8" type="ORF">W97_04093</name>
</gene>
<dbReference type="eggNOG" id="ENOG502QUMR">
    <property type="taxonomic scope" value="Eukaryota"/>
</dbReference>
<dbReference type="OrthoDB" id="415825at2759"/>
<dbReference type="PANTHER" id="PTHR47171">
    <property type="entry name" value="FARA-RELATED"/>
    <property type="match status" value="1"/>
</dbReference>
<dbReference type="EMBL" id="JH767570">
    <property type="protein sequence ID" value="EON64859.1"/>
    <property type="molecule type" value="Genomic_DNA"/>
</dbReference>
<evidence type="ECO:0000313" key="9">
    <source>
        <dbReference type="Proteomes" id="UP000016924"/>
    </source>
</evidence>
<dbReference type="InterPro" id="IPR016166">
    <property type="entry name" value="FAD-bd_PCMH"/>
</dbReference>
<keyword evidence="3" id="KW-0238">DNA-binding</keyword>
<dbReference type="AlphaFoldDB" id="R7YSQ5"/>
<evidence type="ECO:0000256" key="5">
    <source>
        <dbReference type="ARBA" id="ARBA00023242"/>
    </source>
</evidence>
<dbReference type="GO" id="GO:0006351">
    <property type="term" value="P:DNA-templated transcription"/>
    <property type="evidence" value="ECO:0007669"/>
    <property type="project" value="InterPro"/>
</dbReference>
<dbReference type="Proteomes" id="UP000016924">
    <property type="component" value="Unassembled WGS sequence"/>
</dbReference>
<dbReference type="GO" id="GO:0003677">
    <property type="term" value="F:DNA binding"/>
    <property type="evidence" value="ECO:0007669"/>
    <property type="project" value="UniProtKB-KW"/>
</dbReference>
<dbReference type="GeneID" id="19901404"/>
<keyword evidence="1" id="KW-0862">Zinc</keyword>
<dbReference type="Pfam" id="PF01565">
    <property type="entry name" value="FAD_binding_4"/>
    <property type="match status" value="1"/>
</dbReference>
<proteinExistence type="predicted"/>
<sequence length="1161" mass="129404">MATIAGITGNQFIKGTQAYQNNKYQYASSSHEVDHNMNPGLIIQPQNKNDIVLALKYAKSQKIAVAIRTGGHQYSGASSTSTPNIQLDLKKTFRGPNDQTIFEKDGRTFVRTSVSWSLGALNAYLTKHKLFVPHGQCTHVHLGGHVQTGGYGQLGRSFGLFGDHVLSLEIVDHEGNFKEVTRATKSELFYAILGGSPGNFGVLTHFTLEVHRDSDYKGSRGLKALYWYDPKTLKRLVDILVEMSDNENFPRNYDLCISVLSSSFKLLDLWPELDGQMRREHPEIYGEDGMPFWPRTIIVYAQWVPFEKNDVCDMAWFDRLSKGSIFDQGVQEKPMSKLTGDWIFRNVREFDHPYVKRTYLTKSTTLGKDGWASWVTKRIDAIVKPEANRCWLSAQLQCFGGKHSKFVTNADNGTSYSWRDSTLACILDAFHSSSAKDRAEDWQKVNDSEGIGPNGIFSKQDRRVLWGSYGSFDLDASWRYYYEDLAKYERLQKARQAADPDGIFTPNSFCKRCSHTFGESDNKGLGNASLQSTDPLPQHTAEPFEARSNSQSNVPSEDETECPGDAGKEATPTARPNLAKPPRFIGYLSPEAILRGPLRGQRAGQGPYQNQCGFWVRPPDEAEEAAQPGIRPGEDHSTPGSASPFAEKALQVYLHAVGIDMLPPRPHQDILLDIYFSYIQPFLPILDEKSFRNRCFEQNEPTVLIQAMCIVASKHDKARSHLFLSEDQSLLKPREFGHRLYTSVTAAIAARLETDRVVLMQVLALLSLHCEGFDGAEQASMHLAQAIHHAHTFGLQFGKKRKQAQDEPLERLFWCLWSLDKLNASINGRPLIMHDRDNGLENPNVAADHRRTPFGIWLQLSELLDKVIVLYRPGVDTSVTGWEAGFPGLEEIVGDGAENLDGPTIAALELFYHAVAMASCNYRSIHDPVRSTPSYIRQSLSAVRVISILSSESPENLPPLPIILYALSLAMSVAYRQFRQSKLQVHKNRAKEDLKTCCVLLNRLRTAWWSAGAMADLGTAALAKADNASRAKSNKRTSAPPFTHQPGINPSLGGNEVASGAENLLPPSSDQRHQAFQTSRDFAGLNVDQMPAIPGQHPISSTRAELSPLGSFDFTESPDWLNFDNAFENFDTLLGSSGADLSSELLKPFNYGDFDFLDPLA</sequence>
<evidence type="ECO:0000259" key="7">
    <source>
        <dbReference type="PROSITE" id="PS51387"/>
    </source>
</evidence>